<evidence type="ECO:0000313" key="2">
    <source>
        <dbReference type="Proteomes" id="UP000054805"/>
    </source>
</evidence>
<reference evidence="1 2" key="1">
    <citation type="submission" date="2015-01" db="EMBL/GenBank/DDBJ databases">
        <title>Evolution of Trichinella species and genotypes.</title>
        <authorList>
            <person name="Korhonen P.K."/>
            <person name="Edoardo P."/>
            <person name="Giuseppe L.R."/>
            <person name="Gasser R.B."/>
        </authorList>
    </citation>
    <scope>NUCLEOTIDE SEQUENCE [LARGE SCALE GENOMIC DNA]</scope>
    <source>
        <strain evidence="1">ISS588</strain>
    </source>
</reference>
<organism evidence="1 2">
    <name type="scientific">Trichinella pseudospiralis</name>
    <name type="common">Parasitic roundworm</name>
    <dbReference type="NCBI Taxonomy" id="6337"/>
    <lineage>
        <taxon>Eukaryota</taxon>
        <taxon>Metazoa</taxon>
        <taxon>Ecdysozoa</taxon>
        <taxon>Nematoda</taxon>
        <taxon>Enoplea</taxon>
        <taxon>Dorylaimia</taxon>
        <taxon>Trichinellida</taxon>
        <taxon>Trichinellidae</taxon>
        <taxon>Trichinella</taxon>
    </lineage>
</organism>
<accession>A0A0V1GMV4</accession>
<gene>
    <name evidence="1" type="ORF">T4B_6995</name>
</gene>
<dbReference type="AlphaFoldDB" id="A0A0V1GMV4"/>
<protein>
    <submittedName>
        <fullName evidence="1">Uncharacterized protein</fullName>
    </submittedName>
</protein>
<proteinExistence type="predicted"/>
<name>A0A0V1GMV4_TRIPS</name>
<dbReference type="EMBL" id="JYDS01001120">
    <property type="protein sequence ID" value="KRY99611.1"/>
    <property type="molecule type" value="Genomic_DNA"/>
</dbReference>
<comment type="caution">
    <text evidence="1">The sequence shown here is derived from an EMBL/GenBank/DDBJ whole genome shotgun (WGS) entry which is preliminary data.</text>
</comment>
<keyword evidence="2" id="KW-1185">Reference proteome</keyword>
<sequence>MNYGVLENLSPNYAVVLEAGICSLDLKFYSESPNVHFVYF</sequence>
<evidence type="ECO:0000313" key="1">
    <source>
        <dbReference type="EMBL" id="KRY99611.1"/>
    </source>
</evidence>
<dbReference type="Proteomes" id="UP000054805">
    <property type="component" value="Unassembled WGS sequence"/>
</dbReference>